<reference evidence="2 3" key="1">
    <citation type="submission" date="2018-09" db="EMBL/GenBank/DDBJ databases">
        <title>The draft genome of Acinetobacter spp. strains.</title>
        <authorList>
            <person name="Qin J."/>
            <person name="Feng Y."/>
            <person name="Zong Z."/>
        </authorList>
    </citation>
    <scope>NUCLEOTIDE SEQUENCE [LARGE SCALE GENOMIC DNA]</scope>
    <source>
        <strain evidence="2 3">WCHAc060115</strain>
    </source>
</reference>
<keyword evidence="1" id="KW-0472">Membrane</keyword>
<gene>
    <name evidence="2" type="ORF">D7V20_08730</name>
</gene>
<dbReference type="EMBL" id="RAXT01000013">
    <property type="protein sequence ID" value="RKG38187.1"/>
    <property type="molecule type" value="Genomic_DNA"/>
</dbReference>
<evidence type="ECO:0000256" key="1">
    <source>
        <dbReference type="SAM" id="Phobius"/>
    </source>
</evidence>
<sequence>MFRKGIVTFFDDRLGLGHIELVADHQQITFKLENFSNTALLPQIGERVKCIVVEEHGEFLAKFIVRLDHKNYVADKKKPLASQYAYDENSFENVRNSRKILKKRRISADHIAHENEHSSENTPIDQVNVAPAKDETQLNSIKNIFATQSTKTVQFQHVAIQPQIIKSSSYTEAFVEAIKPIQIKESQPIVDKQIVEPVEIVQQVETTEAIQQIQVEQVQPVVDEVVVVDTQQSIVAEKIVEPVEIIQEVETTEAIQQIQVEQVQPVVDEVVVVDTQQAIVAEKIVEPVETVQEVETIEAIQQIQIEQVQSVVDEVVIIDTQQAIVAEKIVEPVETVQEVETTEAIQKIQVEQVQPVVDEIVIVDTQQPVVAEKIIEPVEIIQQVETTEAIQQIQVEQIVEPVQKVELAEPLQSALNIEKPTEHIPIVVQAVDTTPVADAFPPVKAKAEPNANAIERQKQLLERQLLEKNMNLTASQKFIQKMKVKFLYSKRKQTQTKSDVKKQFNFNPWILVTGVVLLGVINLGFYARDQYTEYKNDSLLKLQQYEQAQKEEIKRQKKEATSR</sequence>
<dbReference type="Proteomes" id="UP000280405">
    <property type="component" value="Unassembled WGS sequence"/>
</dbReference>
<dbReference type="AlphaFoldDB" id="A0A3A8ETL2"/>
<dbReference type="OrthoDB" id="6681572at2"/>
<name>A0A3A8ETL2_9GAMM</name>
<keyword evidence="1" id="KW-1133">Transmembrane helix</keyword>
<accession>A0A3A8ETL2</accession>
<keyword evidence="1" id="KW-0812">Transmembrane</keyword>
<evidence type="ECO:0000313" key="2">
    <source>
        <dbReference type="EMBL" id="RKG38187.1"/>
    </source>
</evidence>
<organism evidence="2 3">
    <name type="scientific">Acinetobacter rongchengensis</name>
    <dbReference type="NCBI Taxonomy" id="2419601"/>
    <lineage>
        <taxon>Bacteria</taxon>
        <taxon>Pseudomonadati</taxon>
        <taxon>Pseudomonadota</taxon>
        <taxon>Gammaproteobacteria</taxon>
        <taxon>Moraxellales</taxon>
        <taxon>Moraxellaceae</taxon>
        <taxon>Acinetobacter</taxon>
    </lineage>
</organism>
<comment type="caution">
    <text evidence="2">The sequence shown here is derived from an EMBL/GenBank/DDBJ whole genome shotgun (WGS) entry which is preliminary data.</text>
</comment>
<evidence type="ECO:0000313" key="3">
    <source>
        <dbReference type="Proteomes" id="UP000280405"/>
    </source>
</evidence>
<protein>
    <submittedName>
        <fullName evidence="2">Uncharacterized protein</fullName>
    </submittedName>
</protein>
<proteinExistence type="predicted"/>
<keyword evidence="3" id="KW-1185">Reference proteome</keyword>
<feature type="transmembrane region" description="Helical" evidence="1">
    <location>
        <begin position="506"/>
        <end position="527"/>
    </location>
</feature>
<dbReference type="RefSeq" id="WP_120383916.1">
    <property type="nucleotide sequence ID" value="NZ_RAXT01000013.1"/>
</dbReference>